<accession>A0ABV1JB03</accession>
<dbReference type="Gene3D" id="3.40.630.30">
    <property type="match status" value="1"/>
</dbReference>
<dbReference type="EMBL" id="JBBNOP010000003">
    <property type="protein sequence ID" value="MEQ3362259.1"/>
    <property type="molecule type" value="Genomic_DNA"/>
</dbReference>
<feature type="domain" description="N-acetyltransferase" evidence="5">
    <location>
        <begin position="36"/>
        <end position="201"/>
    </location>
</feature>
<evidence type="ECO:0000256" key="4">
    <source>
        <dbReference type="SAM" id="MobiDB-lite"/>
    </source>
</evidence>
<dbReference type="InterPro" id="IPR016181">
    <property type="entry name" value="Acyl_CoA_acyltransferase"/>
</dbReference>
<name>A0ABV1JB03_9ACTN</name>
<dbReference type="PANTHER" id="PTHR43792:SF8">
    <property type="entry name" value="[RIBOSOMAL PROTEIN US5]-ALANINE N-ACETYLTRANSFERASE"/>
    <property type="match status" value="1"/>
</dbReference>
<sequence length="215" mass="23428">MEESSPAAHATNQSGKDGAQSGEPVSDVPPIKTDRLLLRAFAPADAEAVFAYSSDPRIGHDAGWPAHRSLDDSLFFIRDIASQGHVWALVPKETIRPETPQGTPIGSIGLIADPAREYDRVLMLGYAIGAEFWGKGYTTEASIAVLAYGFDALELAAVSCTCYPWNKASKRVIDKCGFEYEGCRHLAEIGQDGVPEDFLCHILTKKRWLDTCQAE</sequence>
<proteinExistence type="inferred from homology"/>
<dbReference type="Pfam" id="PF13302">
    <property type="entry name" value="Acetyltransf_3"/>
    <property type="match status" value="1"/>
</dbReference>
<evidence type="ECO:0000313" key="7">
    <source>
        <dbReference type="Proteomes" id="UP001487305"/>
    </source>
</evidence>
<dbReference type="Proteomes" id="UP001487305">
    <property type="component" value="Unassembled WGS sequence"/>
</dbReference>
<evidence type="ECO:0000313" key="6">
    <source>
        <dbReference type="EMBL" id="MEQ3362259.1"/>
    </source>
</evidence>
<organism evidence="6 7">
    <name type="scientific">Raoultibacter massiliensis</name>
    <dbReference type="NCBI Taxonomy" id="1852371"/>
    <lineage>
        <taxon>Bacteria</taxon>
        <taxon>Bacillati</taxon>
        <taxon>Actinomycetota</taxon>
        <taxon>Coriobacteriia</taxon>
        <taxon>Eggerthellales</taxon>
        <taxon>Eggerthellaceae</taxon>
        <taxon>Raoultibacter</taxon>
    </lineage>
</organism>
<evidence type="ECO:0000256" key="1">
    <source>
        <dbReference type="ARBA" id="ARBA00022679"/>
    </source>
</evidence>
<gene>
    <name evidence="6" type="ORF">AAA083_04635</name>
</gene>
<dbReference type="PANTHER" id="PTHR43792">
    <property type="entry name" value="GNAT FAMILY, PUTATIVE (AFU_ORTHOLOGUE AFUA_3G00765)-RELATED-RELATED"/>
    <property type="match status" value="1"/>
</dbReference>
<reference evidence="6 7" key="1">
    <citation type="submission" date="2024-04" db="EMBL/GenBank/DDBJ databases">
        <title>Human intestinal bacterial collection.</title>
        <authorList>
            <person name="Pauvert C."/>
            <person name="Hitch T.C.A."/>
            <person name="Clavel T."/>
        </authorList>
    </citation>
    <scope>NUCLEOTIDE SEQUENCE [LARGE SCALE GENOMIC DNA]</scope>
    <source>
        <strain evidence="6 7">CLA-KB-H42</strain>
    </source>
</reference>
<keyword evidence="2" id="KW-0012">Acyltransferase</keyword>
<dbReference type="SUPFAM" id="SSF55729">
    <property type="entry name" value="Acyl-CoA N-acyltransferases (Nat)"/>
    <property type="match status" value="1"/>
</dbReference>
<dbReference type="InterPro" id="IPR051531">
    <property type="entry name" value="N-acetyltransferase"/>
</dbReference>
<keyword evidence="1" id="KW-0808">Transferase</keyword>
<evidence type="ECO:0000256" key="3">
    <source>
        <dbReference type="ARBA" id="ARBA00038502"/>
    </source>
</evidence>
<protein>
    <submittedName>
        <fullName evidence="6">GNAT family N-acetyltransferase</fullName>
    </submittedName>
</protein>
<dbReference type="PROSITE" id="PS51186">
    <property type="entry name" value="GNAT"/>
    <property type="match status" value="1"/>
</dbReference>
<comment type="caution">
    <text evidence="6">The sequence shown here is derived from an EMBL/GenBank/DDBJ whole genome shotgun (WGS) entry which is preliminary data.</text>
</comment>
<dbReference type="InterPro" id="IPR000182">
    <property type="entry name" value="GNAT_dom"/>
</dbReference>
<keyword evidence="7" id="KW-1185">Reference proteome</keyword>
<feature type="region of interest" description="Disordered" evidence="4">
    <location>
        <begin position="1"/>
        <end position="29"/>
    </location>
</feature>
<evidence type="ECO:0000256" key="2">
    <source>
        <dbReference type="ARBA" id="ARBA00023315"/>
    </source>
</evidence>
<comment type="similarity">
    <text evidence="3">Belongs to the acetyltransferase family. RimJ subfamily.</text>
</comment>
<evidence type="ECO:0000259" key="5">
    <source>
        <dbReference type="PROSITE" id="PS51186"/>
    </source>
</evidence>
<dbReference type="RefSeq" id="WP_102374768.1">
    <property type="nucleotide sequence ID" value="NZ_JBBNOP010000003.1"/>
</dbReference>